<accession>A0A2V5HCV1</accession>
<evidence type="ECO:0000313" key="3">
    <source>
        <dbReference type="EMBL" id="PYI13760.1"/>
    </source>
</evidence>
<dbReference type="EMBL" id="KZ825231">
    <property type="protein sequence ID" value="PYI13760.1"/>
    <property type="molecule type" value="Genomic_DNA"/>
</dbReference>
<keyword evidence="4" id="KW-1185">Reference proteome</keyword>
<evidence type="ECO:0008006" key="5">
    <source>
        <dbReference type="Google" id="ProtNLM"/>
    </source>
</evidence>
<dbReference type="AlphaFoldDB" id="A0A2V5HCV1"/>
<gene>
    <name evidence="3" type="ORF">BO99DRAFT_477495</name>
</gene>
<keyword evidence="2" id="KW-0732">Signal</keyword>
<organism evidence="3 4">
    <name type="scientific">Aspergillus violaceofuscus (strain CBS 115571)</name>
    <dbReference type="NCBI Taxonomy" id="1450538"/>
    <lineage>
        <taxon>Eukaryota</taxon>
        <taxon>Fungi</taxon>
        <taxon>Dikarya</taxon>
        <taxon>Ascomycota</taxon>
        <taxon>Pezizomycotina</taxon>
        <taxon>Eurotiomycetes</taxon>
        <taxon>Eurotiomycetidae</taxon>
        <taxon>Eurotiales</taxon>
        <taxon>Aspergillaceae</taxon>
        <taxon>Aspergillus</taxon>
    </lineage>
</organism>
<dbReference type="PANTHER" id="PTHR42083:SF1">
    <property type="entry name" value="MARVEL DOMAIN-CONTAINING PROTEIN"/>
    <property type="match status" value="1"/>
</dbReference>
<dbReference type="Proteomes" id="UP000249829">
    <property type="component" value="Unassembled WGS sequence"/>
</dbReference>
<sequence>MWFLLLRLFKLGFQAHKTHKAKKNGTYDPSGASFPMSTTSKTGTTTTITTNNIPAHLRYSQPKHYLSLVLHLLQLAFGLTALALYAHHIHTIHDSAATASAAPKDVYAIVTALLAGSTAIAYLVLMHYIFRGRVPLARRAGWQLPLFVWDAVLCVLWLTMFGIFGTEYLGKKSATESGETRRMRHAVWVDLVNLGLWVGSAGWTGGRWWGNQRGTTDGDKEGEGLGVEKGVEVDGGMV</sequence>
<evidence type="ECO:0000313" key="4">
    <source>
        <dbReference type="Proteomes" id="UP000249829"/>
    </source>
</evidence>
<feature type="transmembrane region" description="Helical" evidence="1">
    <location>
        <begin position="65"/>
        <end position="86"/>
    </location>
</feature>
<keyword evidence="1" id="KW-0472">Membrane</keyword>
<feature type="chain" id="PRO_5016107219" description="MARVEL domain-containing protein" evidence="2">
    <location>
        <begin position="16"/>
        <end position="238"/>
    </location>
</feature>
<feature type="transmembrane region" description="Helical" evidence="1">
    <location>
        <begin position="106"/>
        <end position="125"/>
    </location>
</feature>
<name>A0A2V5HCV1_ASPV1</name>
<reference evidence="3 4" key="1">
    <citation type="submission" date="2018-02" db="EMBL/GenBank/DDBJ databases">
        <title>The genomes of Aspergillus section Nigri reveals drivers in fungal speciation.</title>
        <authorList>
            <consortium name="DOE Joint Genome Institute"/>
            <person name="Vesth T.C."/>
            <person name="Nybo J."/>
            <person name="Theobald S."/>
            <person name="Brandl J."/>
            <person name="Frisvad J.C."/>
            <person name="Nielsen K.F."/>
            <person name="Lyhne E.K."/>
            <person name="Kogle M.E."/>
            <person name="Kuo A."/>
            <person name="Riley R."/>
            <person name="Clum A."/>
            <person name="Nolan M."/>
            <person name="Lipzen A."/>
            <person name="Salamov A."/>
            <person name="Henrissat B."/>
            <person name="Wiebenga A."/>
            <person name="De vries R.P."/>
            <person name="Grigoriev I.V."/>
            <person name="Mortensen U.H."/>
            <person name="Andersen M.R."/>
            <person name="Baker S.E."/>
        </authorList>
    </citation>
    <scope>NUCLEOTIDE SEQUENCE [LARGE SCALE GENOMIC DNA]</scope>
    <source>
        <strain evidence="3 4">CBS 115571</strain>
    </source>
</reference>
<dbReference type="PANTHER" id="PTHR42083">
    <property type="entry name" value="MARVEL DOMAIN-CONTAINING PROTEIN"/>
    <property type="match status" value="1"/>
</dbReference>
<dbReference type="OMA" id="KMYIGVH"/>
<feature type="transmembrane region" description="Helical" evidence="1">
    <location>
        <begin position="146"/>
        <end position="165"/>
    </location>
</feature>
<protein>
    <recommendedName>
        <fullName evidence="5">MARVEL domain-containing protein</fullName>
    </recommendedName>
</protein>
<keyword evidence="1" id="KW-1133">Transmembrane helix</keyword>
<keyword evidence="1" id="KW-0812">Transmembrane</keyword>
<evidence type="ECO:0000256" key="2">
    <source>
        <dbReference type="SAM" id="SignalP"/>
    </source>
</evidence>
<feature type="signal peptide" evidence="2">
    <location>
        <begin position="1"/>
        <end position="15"/>
    </location>
</feature>
<evidence type="ECO:0000256" key="1">
    <source>
        <dbReference type="SAM" id="Phobius"/>
    </source>
</evidence>
<proteinExistence type="predicted"/>